<name>A0A1H6UFM2_9FIRM</name>
<dbReference type="OrthoDB" id="9811865at2"/>
<accession>A0A1H6UFM2</accession>
<keyword evidence="8" id="KW-1185">Reference proteome</keyword>
<dbReference type="EMBL" id="FNYK01000034">
    <property type="protein sequence ID" value="SEI91129.1"/>
    <property type="molecule type" value="Genomic_DNA"/>
</dbReference>
<gene>
    <name evidence="7" type="ORF">SAMN04487834_10344</name>
</gene>
<proteinExistence type="inferred from homology"/>
<evidence type="ECO:0000313" key="7">
    <source>
        <dbReference type="EMBL" id="SEI91129.1"/>
    </source>
</evidence>
<comment type="similarity">
    <text evidence="2">Belongs to the CDP-glycerol glycerophosphotransferase family.</text>
</comment>
<dbReference type="AlphaFoldDB" id="A0A1H6UFM2"/>
<dbReference type="RefSeq" id="WP_074732263.1">
    <property type="nucleotide sequence ID" value="NZ_FNYK01000034.1"/>
</dbReference>
<dbReference type="GO" id="GO:0005886">
    <property type="term" value="C:plasma membrane"/>
    <property type="evidence" value="ECO:0007669"/>
    <property type="project" value="UniProtKB-SubCell"/>
</dbReference>
<dbReference type="Proteomes" id="UP000183028">
    <property type="component" value="Unassembled WGS sequence"/>
</dbReference>
<keyword evidence="3" id="KW-1003">Cell membrane</keyword>
<evidence type="ECO:0000256" key="1">
    <source>
        <dbReference type="ARBA" id="ARBA00004202"/>
    </source>
</evidence>
<keyword evidence="5" id="KW-0777">Teichoic acid biosynthesis</keyword>
<protein>
    <submittedName>
        <fullName evidence="7">CDP-glycerol glycerophosphotransferase, TagB/SpsB family</fullName>
    </submittedName>
</protein>
<dbReference type="eggNOG" id="COG1887">
    <property type="taxonomic scope" value="Bacteria"/>
</dbReference>
<dbReference type="GO" id="GO:0047355">
    <property type="term" value="F:CDP-glycerol glycerophosphotransferase activity"/>
    <property type="evidence" value="ECO:0007669"/>
    <property type="project" value="InterPro"/>
</dbReference>
<dbReference type="GO" id="GO:0019350">
    <property type="term" value="P:teichoic acid biosynthetic process"/>
    <property type="evidence" value="ECO:0007669"/>
    <property type="project" value="UniProtKB-KW"/>
</dbReference>
<dbReference type="InterPro" id="IPR043148">
    <property type="entry name" value="TagF_C"/>
</dbReference>
<dbReference type="SUPFAM" id="SSF53756">
    <property type="entry name" value="UDP-Glycosyltransferase/glycogen phosphorylase"/>
    <property type="match status" value="1"/>
</dbReference>
<evidence type="ECO:0000256" key="5">
    <source>
        <dbReference type="ARBA" id="ARBA00022944"/>
    </source>
</evidence>
<organism evidence="7 8">
    <name type="scientific">Sharpea azabuensis</name>
    <dbReference type="NCBI Taxonomy" id="322505"/>
    <lineage>
        <taxon>Bacteria</taxon>
        <taxon>Bacillati</taxon>
        <taxon>Bacillota</taxon>
        <taxon>Erysipelotrichia</taxon>
        <taxon>Erysipelotrichales</taxon>
        <taxon>Coprobacillaceae</taxon>
        <taxon>Sharpea</taxon>
    </lineage>
</organism>
<comment type="subcellular location">
    <subcellularLocation>
        <location evidence="1">Cell membrane</location>
        <topology evidence="1">Peripheral membrane protein</topology>
    </subcellularLocation>
</comment>
<dbReference type="InterPro" id="IPR051612">
    <property type="entry name" value="Teichoic_Acid_Biosynth"/>
</dbReference>
<dbReference type="STRING" id="322505.SAMN04487836_1069"/>
<dbReference type="PANTHER" id="PTHR37316">
    <property type="entry name" value="TEICHOIC ACID GLYCEROL-PHOSPHATE PRIMASE"/>
    <property type="match status" value="1"/>
</dbReference>
<reference evidence="8" key="1">
    <citation type="submission" date="2016-10" db="EMBL/GenBank/DDBJ databases">
        <authorList>
            <person name="Varghese N."/>
        </authorList>
    </citation>
    <scope>NUCLEOTIDE SEQUENCE [LARGE SCALE GENOMIC DNA]</scope>
    <source>
        <strain evidence="8">DSM 20406</strain>
    </source>
</reference>
<sequence length="367" mass="43279">MENILKIAAQKLRYLSLTTYYNHYKKQPINQKQVLFLSQSRKELSGNFYYIRQAMQDRFIVKSVLSDDSITNKMLAKLMAESHYILLDDFYPAIYPVHLREETRLIQVWHAIGAFKTVGYARKNSMLTLTHRGYTDAIVSSPSIINDYARAFHMDPRHIHPIGIPRSDIFFDETYAKQIKEELYRQHPQLENKKIILFAPTFRGNNIHHAYYDYDQIDFKHLQESLGDDYFCIIKMHPFIKQRSQALDSHFFLDLSSQREINDLLFITDILITDYSSVIFEASLLNIPTIFFAYDLENYISERDFFYPYAEYTYGPVVKNEEELVKAIRHPVIDQQKLERFKEKFVASCDGHASERFVEVLLEGGKL</sequence>
<dbReference type="InterPro" id="IPR007554">
    <property type="entry name" value="Glycerophosphate_synth"/>
</dbReference>
<evidence type="ECO:0000256" key="2">
    <source>
        <dbReference type="ARBA" id="ARBA00010488"/>
    </source>
</evidence>
<dbReference type="Pfam" id="PF04464">
    <property type="entry name" value="Glyphos_transf"/>
    <property type="match status" value="1"/>
</dbReference>
<evidence type="ECO:0000256" key="3">
    <source>
        <dbReference type="ARBA" id="ARBA00022475"/>
    </source>
</evidence>
<keyword evidence="4 7" id="KW-0808">Transferase</keyword>
<dbReference type="InterPro" id="IPR043149">
    <property type="entry name" value="TagF_N"/>
</dbReference>
<dbReference type="Gene3D" id="3.40.50.12580">
    <property type="match status" value="1"/>
</dbReference>
<evidence type="ECO:0000256" key="6">
    <source>
        <dbReference type="ARBA" id="ARBA00023136"/>
    </source>
</evidence>
<dbReference type="PANTHER" id="PTHR37316:SF2">
    <property type="entry name" value="TEICHOIC ACID RIBITOL-PHOSPHATE POLYMERASE TARK"/>
    <property type="match status" value="1"/>
</dbReference>
<evidence type="ECO:0000256" key="4">
    <source>
        <dbReference type="ARBA" id="ARBA00022679"/>
    </source>
</evidence>
<dbReference type="Gene3D" id="3.40.50.11820">
    <property type="match status" value="1"/>
</dbReference>
<evidence type="ECO:0000313" key="8">
    <source>
        <dbReference type="Proteomes" id="UP000183028"/>
    </source>
</evidence>
<keyword evidence="6" id="KW-0472">Membrane</keyword>